<keyword evidence="1" id="KW-0812">Transmembrane</keyword>
<keyword evidence="1" id="KW-0472">Membrane</keyword>
<accession>A0AAW0LKA8</accession>
<keyword evidence="3" id="KW-1185">Reference proteome</keyword>
<keyword evidence="1" id="KW-1133">Transmembrane helix</keyword>
<gene>
    <name evidence="2" type="primary">AVT6C_1</name>
    <name evidence="2" type="ORF">CFP56_042507</name>
</gene>
<evidence type="ECO:0000256" key="1">
    <source>
        <dbReference type="SAM" id="Phobius"/>
    </source>
</evidence>
<feature type="transmembrane region" description="Helical" evidence="1">
    <location>
        <begin position="77"/>
        <end position="105"/>
    </location>
</feature>
<dbReference type="AlphaFoldDB" id="A0AAW0LKA8"/>
<comment type="caution">
    <text evidence="2">The sequence shown here is derived from an EMBL/GenBank/DDBJ whole genome shotgun (WGS) entry which is preliminary data.</text>
</comment>
<proteinExistence type="predicted"/>
<reference evidence="2 3" key="1">
    <citation type="journal article" date="2018" name="Sci. Data">
        <title>The draft genome sequence of cork oak.</title>
        <authorList>
            <person name="Ramos A.M."/>
            <person name="Usie A."/>
            <person name="Barbosa P."/>
            <person name="Barros P.M."/>
            <person name="Capote T."/>
            <person name="Chaves I."/>
            <person name="Simoes F."/>
            <person name="Abreu I."/>
            <person name="Carrasquinho I."/>
            <person name="Faro C."/>
            <person name="Guimaraes J.B."/>
            <person name="Mendonca D."/>
            <person name="Nobrega F."/>
            <person name="Rodrigues L."/>
            <person name="Saibo N.J.M."/>
            <person name="Varela M.C."/>
            <person name="Egas C."/>
            <person name="Matos J."/>
            <person name="Miguel C.M."/>
            <person name="Oliveira M.M."/>
            <person name="Ricardo C.P."/>
            <person name="Goncalves S."/>
        </authorList>
    </citation>
    <scope>NUCLEOTIDE SEQUENCE [LARGE SCALE GENOMIC DNA]</scope>
    <source>
        <strain evidence="3">cv. HL8</strain>
    </source>
</reference>
<feature type="transmembrane region" description="Helical" evidence="1">
    <location>
        <begin position="125"/>
        <end position="147"/>
    </location>
</feature>
<evidence type="ECO:0000313" key="2">
    <source>
        <dbReference type="EMBL" id="KAK7851249.1"/>
    </source>
</evidence>
<organism evidence="2 3">
    <name type="scientific">Quercus suber</name>
    <name type="common">Cork oak</name>
    <dbReference type="NCBI Taxonomy" id="58331"/>
    <lineage>
        <taxon>Eukaryota</taxon>
        <taxon>Viridiplantae</taxon>
        <taxon>Streptophyta</taxon>
        <taxon>Embryophyta</taxon>
        <taxon>Tracheophyta</taxon>
        <taxon>Spermatophyta</taxon>
        <taxon>Magnoliopsida</taxon>
        <taxon>eudicotyledons</taxon>
        <taxon>Gunneridae</taxon>
        <taxon>Pentapetalae</taxon>
        <taxon>rosids</taxon>
        <taxon>fabids</taxon>
        <taxon>Fagales</taxon>
        <taxon>Fagaceae</taxon>
        <taxon>Quercus</taxon>
    </lineage>
</organism>
<name>A0AAW0LKA8_QUESU</name>
<dbReference type="Proteomes" id="UP000237347">
    <property type="component" value="Unassembled WGS sequence"/>
</dbReference>
<sequence length="150" mass="16396">MNSFSLRSLSWPQTQKIFVPHPSSISHLYYLAAIAIPNIWYFFQFLGSTSAVCLAFIFPGAIVIRDVHGISTSRDRIVAAVMIILAVVTSTIAISTNIFICLAFIFPGAIVIRDVHGISTSRDRIVAAVMIILAVVTSTIAISTNIFSFF</sequence>
<feature type="transmembrane region" description="Helical" evidence="1">
    <location>
        <begin position="39"/>
        <end position="65"/>
    </location>
</feature>
<dbReference type="EMBL" id="PKMF04000089">
    <property type="protein sequence ID" value="KAK7851249.1"/>
    <property type="molecule type" value="Genomic_DNA"/>
</dbReference>
<protein>
    <submittedName>
        <fullName evidence="2">Amino acid transporter avt6c</fullName>
    </submittedName>
</protein>
<evidence type="ECO:0000313" key="3">
    <source>
        <dbReference type="Proteomes" id="UP000237347"/>
    </source>
</evidence>